<organism evidence="6 7">
    <name type="scientific">Mycena metata</name>
    <dbReference type="NCBI Taxonomy" id="1033252"/>
    <lineage>
        <taxon>Eukaryota</taxon>
        <taxon>Fungi</taxon>
        <taxon>Dikarya</taxon>
        <taxon>Basidiomycota</taxon>
        <taxon>Agaricomycotina</taxon>
        <taxon>Agaricomycetes</taxon>
        <taxon>Agaricomycetidae</taxon>
        <taxon>Agaricales</taxon>
        <taxon>Marasmiineae</taxon>
        <taxon>Mycenaceae</taxon>
        <taxon>Mycena</taxon>
    </lineage>
</organism>
<dbReference type="PROSITE" id="PS50865">
    <property type="entry name" value="ZF_MYND_2"/>
    <property type="match status" value="1"/>
</dbReference>
<dbReference type="GO" id="GO:0008270">
    <property type="term" value="F:zinc ion binding"/>
    <property type="evidence" value="ECO:0007669"/>
    <property type="project" value="UniProtKB-KW"/>
</dbReference>
<keyword evidence="3" id="KW-0862">Zinc</keyword>
<evidence type="ECO:0000256" key="2">
    <source>
        <dbReference type="ARBA" id="ARBA00022771"/>
    </source>
</evidence>
<dbReference type="Pfam" id="PF01753">
    <property type="entry name" value="zf-MYND"/>
    <property type="match status" value="1"/>
</dbReference>
<keyword evidence="7" id="KW-1185">Reference proteome</keyword>
<evidence type="ECO:0000256" key="1">
    <source>
        <dbReference type="ARBA" id="ARBA00022723"/>
    </source>
</evidence>
<protein>
    <recommendedName>
        <fullName evidence="5">MYND-type domain-containing protein</fullName>
    </recommendedName>
</protein>
<dbReference type="EMBL" id="JARKIB010000082">
    <property type="protein sequence ID" value="KAJ7745747.1"/>
    <property type="molecule type" value="Genomic_DNA"/>
</dbReference>
<name>A0AAD7IMW3_9AGAR</name>
<dbReference type="Proteomes" id="UP001215598">
    <property type="component" value="Unassembled WGS sequence"/>
</dbReference>
<keyword evidence="1" id="KW-0479">Metal-binding</keyword>
<dbReference type="SUPFAM" id="SSF144232">
    <property type="entry name" value="HIT/MYND zinc finger-like"/>
    <property type="match status" value="1"/>
</dbReference>
<dbReference type="Gene3D" id="6.10.140.2220">
    <property type="match status" value="1"/>
</dbReference>
<comment type="caution">
    <text evidence="6">The sequence shown here is derived from an EMBL/GenBank/DDBJ whole genome shotgun (WGS) entry which is preliminary data.</text>
</comment>
<evidence type="ECO:0000256" key="4">
    <source>
        <dbReference type="PROSITE-ProRule" id="PRU00134"/>
    </source>
</evidence>
<dbReference type="AlphaFoldDB" id="A0AAD7IMW3"/>
<keyword evidence="2 4" id="KW-0863">Zinc-finger</keyword>
<evidence type="ECO:0000313" key="7">
    <source>
        <dbReference type="Proteomes" id="UP001215598"/>
    </source>
</evidence>
<gene>
    <name evidence="6" type="ORF">B0H16DRAFT_1692932</name>
</gene>
<dbReference type="PROSITE" id="PS01360">
    <property type="entry name" value="ZF_MYND_1"/>
    <property type="match status" value="1"/>
</dbReference>
<reference evidence="6" key="1">
    <citation type="submission" date="2023-03" db="EMBL/GenBank/DDBJ databases">
        <title>Massive genome expansion in bonnet fungi (Mycena s.s.) driven by repeated elements and novel gene families across ecological guilds.</title>
        <authorList>
            <consortium name="Lawrence Berkeley National Laboratory"/>
            <person name="Harder C.B."/>
            <person name="Miyauchi S."/>
            <person name="Viragh M."/>
            <person name="Kuo A."/>
            <person name="Thoen E."/>
            <person name="Andreopoulos B."/>
            <person name="Lu D."/>
            <person name="Skrede I."/>
            <person name="Drula E."/>
            <person name="Henrissat B."/>
            <person name="Morin E."/>
            <person name="Kohler A."/>
            <person name="Barry K."/>
            <person name="LaButti K."/>
            <person name="Morin E."/>
            <person name="Salamov A."/>
            <person name="Lipzen A."/>
            <person name="Mereny Z."/>
            <person name="Hegedus B."/>
            <person name="Baldrian P."/>
            <person name="Stursova M."/>
            <person name="Weitz H."/>
            <person name="Taylor A."/>
            <person name="Grigoriev I.V."/>
            <person name="Nagy L.G."/>
            <person name="Martin F."/>
            <person name="Kauserud H."/>
        </authorList>
    </citation>
    <scope>NUCLEOTIDE SEQUENCE</scope>
    <source>
        <strain evidence="6">CBHHK182m</strain>
    </source>
</reference>
<proteinExistence type="predicted"/>
<sequence length="390" mass="42287">MPGYVPKVDTDRLMASSMAGIAAIRAGLDEKRAFVKEAKFFCDRCKKQETSTSPLQACSRCRSVRYCSRECQVAHYKTTHKKSCANFEEPPLCRAFNHKVPLPGCSYPEMPILAQGVSEGMGAWVSTGGSIDCRLAVLPGGIKSNTGKDQPMSVAHALAMTPGMVDGKYLSLTILVQNRSPKAKPMIVVGLGIVAVTTPRGTPIILEGKDPGEPSRFLDYPHLNGRVLGLAKASAKLTHFNGKAIKDGETCPALKDPKTCAVLLNVGEYAMFTVEFRAGGPNITHDFQAFELLEHVIVPAIAYDPNISPNKSYAELLPAAADRDEVCEVRAKFDQRAVEAWYRDYKTKGETAYVTSHYGEARAKMVGMGNEALAEMLKAMMGMVQTGSSI</sequence>
<evidence type="ECO:0000313" key="6">
    <source>
        <dbReference type="EMBL" id="KAJ7745747.1"/>
    </source>
</evidence>
<feature type="domain" description="MYND-type" evidence="5">
    <location>
        <begin position="42"/>
        <end position="84"/>
    </location>
</feature>
<accession>A0AAD7IMW3</accession>
<evidence type="ECO:0000259" key="5">
    <source>
        <dbReference type="PROSITE" id="PS50865"/>
    </source>
</evidence>
<evidence type="ECO:0000256" key="3">
    <source>
        <dbReference type="ARBA" id="ARBA00022833"/>
    </source>
</evidence>
<dbReference type="InterPro" id="IPR002893">
    <property type="entry name" value="Znf_MYND"/>
</dbReference>